<dbReference type="OrthoDB" id="9790048at2"/>
<dbReference type="RefSeq" id="WP_025062179.1">
    <property type="nucleotide sequence ID" value="NZ_RAQK01000002.1"/>
</dbReference>
<comment type="caution">
    <text evidence="4">The sequence shown here is derived from an EMBL/GenBank/DDBJ whole genome shotgun (WGS) entry which is preliminary data.</text>
</comment>
<keyword evidence="5" id="KW-1185">Reference proteome</keyword>
<dbReference type="PANTHER" id="PTHR30570">
    <property type="entry name" value="PERIPLASMIC PHOSPHATE BINDING COMPONENT OF PHOSPHATE ABC TRANSPORTER"/>
    <property type="match status" value="1"/>
</dbReference>
<feature type="signal peptide" evidence="2">
    <location>
        <begin position="1"/>
        <end position="22"/>
    </location>
</feature>
<sequence>MSFVKLSTSVLAIAAVSATAAAARDNVQVAGSSTVLPYAAIVAEAFGENFDFPTPVVESGGSSAGLKRFCDGVGENTIDIANASRQIREKEIAACAANGVTDIIEVRVGYDGIVFASDINGNAFEFTPEDWYKALAAEHFVDGALVPNPLNTWDEVNPAFPAQPIVTYIPGTKHGTREVFEEKVILAGCEEGGFLQAMLDSGVDEDTAEGKCMAIRTDGKSVDIDGDYTETLARIESNKDGIGVFGLAFYENNTDKLQVATMSGIVPSTESISTGEYPVSRPLFFYIKKAHIGVIPGLKEFAEFFVADEIAGPDGPLAEYGLVSDPALSETQAIVADETTIASGS</sequence>
<dbReference type="PANTHER" id="PTHR30570:SF1">
    <property type="entry name" value="PHOSPHATE-BINDING PROTEIN PSTS"/>
    <property type="match status" value="1"/>
</dbReference>
<dbReference type="InterPro" id="IPR050811">
    <property type="entry name" value="Phosphate_ABC_transporter"/>
</dbReference>
<accession>A0A420DHS9</accession>
<evidence type="ECO:0000313" key="4">
    <source>
        <dbReference type="EMBL" id="RKE93779.1"/>
    </source>
</evidence>
<dbReference type="InterPro" id="IPR024370">
    <property type="entry name" value="PBP_domain"/>
</dbReference>
<name>A0A420DHS9_9RHOB</name>
<evidence type="ECO:0000259" key="3">
    <source>
        <dbReference type="Pfam" id="PF12849"/>
    </source>
</evidence>
<dbReference type="Gene3D" id="3.40.190.10">
    <property type="entry name" value="Periplasmic binding protein-like II"/>
    <property type="match status" value="2"/>
</dbReference>
<proteinExistence type="predicted"/>
<evidence type="ECO:0000313" key="5">
    <source>
        <dbReference type="Proteomes" id="UP000284407"/>
    </source>
</evidence>
<feature type="domain" description="PBP" evidence="3">
    <location>
        <begin position="17"/>
        <end position="309"/>
    </location>
</feature>
<dbReference type="Pfam" id="PF12849">
    <property type="entry name" value="PBP_like_2"/>
    <property type="match status" value="1"/>
</dbReference>
<protein>
    <submittedName>
        <fullName evidence="4">Phosphate ABC transporter substrate-binding protein (PhoT family)</fullName>
    </submittedName>
</protein>
<evidence type="ECO:0000256" key="2">
    <source>
        <dbReference type="SAM" id="SignalP"/>
    </source>
</evidence>
<gene>
    <name evidence="4" type="ORF">C8N30_2875</name>
</gene>
<keyword evidence="1 2" id="KW-0732">Signal</keyword>
<feature type="chain" id="PRO_5019538587" evidence="2">
    <location>
        <begin position="23"/>
        <end position="345"/>
    </location>
</feature>
<dbReference type="SUPFAM" id="SSF53850">
    <property type="entry name" value="Periplasmic binding protein-like II"/>
    <property type="match status" value="1"/>
</dbReference>
<dbReference type="AlphaFoldDB" id="A0A420DHS9"/>
<evidence type="ECO:0000256" key="1">
    <source>
        <dbReference type="ARBA" id="ARBA00022729"/>
    </source>
</evidence>
<dbReference type="EMBL" id="RAQK01000002">
    <property type="protein sequence ID" value="RKE93779.1"/>
    <property type="molecule type" value="Genomic_DNA"/>
</dbReference>
<reference evidence="4 5" key="1">
    <citation type="submission" date="2018-09" db="EMBL/GenBank/DDBJ databases">
        <title>Genomic Encyclopedia of Archaeal and Bacterial Type Strains, Phase II (KMG-II): from individual species to whole genera.</title>
        <authorList>
            <person name="Goeker M."/>
        </authorList>
    </citation>
    <scope>NUCLEOTIDE SEQUENCE [LARGE SCALE GENOMIC DNA]</scope>
    <source>
        <strain evidence="4 5">DSM 11458</strain>
    </source>
</reference>
<dbReference type="Proteomes" id="UP000284407">
    <property type="component" value="Unassembled WGS sequence"/>
</dbReference>
<dbReference type="STRING" id="1443111.Z949_1644"/>
<organism evidence="4 5">
    <name type="scientific">Sulfitobacter guttiformis</name>
    <dbReference type="NCBI Taxonomy" id="74349"/>
    <lineage>
        <taxon>Bacteria</taxon>
        <taxon>Pseudomonadati</taxon>
        <taxon>Pseudomonadota</taxon>
        <taxon>Alphaproteobacteria</taxon>
        <taxon>Rhodobacterales</taxon>
        <taxon>Roseobacteraceae</taxon>
        <taxon>Sulfitobacter</taxon>
    </lineage>
</organism>